<feature type="compositionally biased region" description="Basic and acidic residues" evidence="1">
    <location>
        <begin position="35"/>
        <end position="45"/>
    </location>
</feature>
<feature type="region of interest" description="Disordered" evidence="1">
    <location>
        <begin position="71"/>
        <end position="115"/>
    </location>
</feature>
<proteinExistence type="predicted"/>
<feature type="region of interest" description="Disordered" evidence="1">
    <location>
        <begin position="30"/>
        <end position="57"/>
    </location>
</feature>
<name>A0A7S2A130_TRICV</name>
<accession>A0A7S2A130</accession>
<gene>
    <name evidence="2" type="ORF">OSIN01602_LOCUS17575</name>
</gene>
<dbReference type="EMBL" id="HBGO01030600">
    <property type="protein sequence ID" value="CAD9354666.1"/>
    <property type="molecule type" value="Transcribed_RNA"/>
</dbReference>
<protein>
    <submittedName>
        <fullName evidence="2">Uncharacterized protein</fullName>
    </submittedName>
</protein>
<evidence type="ECO:0000256" key="1">
    <source>
        <dbReference type="SAM" id="MobiDB-lite"/>
    </source>
</evidence>
<dbReference type="AlphaFoldDB" id="A0A7S2A130"/>
<organism evidence="2">
    <name type="scientific">Trieres chinensis</name>
    <name type="common">Marine centric diatom</name>
    <name type="synonym">Odontella sinensis</name>
    <dbReference type="NCBI Taxonomy" id="1514140"/>
    <lineage>
        <taxon>Eukaryota</taxon>
        <taxon>Sar</taxon>
        <taxon>Stramenopiles</taxon>
        <taxon>Ochrophyta</taxon>
        <taxon>Bacillariophyta</taxon>
        <taxon>Mediophyceae</taxon>
        <taxon>Biddulphiophycidae</taxon>
        <taxon>Eupodiscales</taxon>
        <taxon>Parodontellaceae</taxon>
        <taxon>Trieres</taxon>
    </lineage>
</organism>
<feature type="compositionally biased region" description="Basic and acidic residues" evidence="1">
    <location>
        <begin position="83"/>
        <end position="102"/>
    </location>
</feature>
<reference evidence="2" key="1">
    <citation type="submission" date="2021-01" db="EMBL/GenBank/DDBJ databases">
        <authorList>
            <person name="Corre E."/>
            <person name="Pelletier E."/>
            <person name="Niang G."/>
            <person name="Scheremetjew M."/>
            <person name="Finn R."/>
            <person name="Kale V."/>
            <person name="Holt S."/>
            <person name="Cochrane G."/>
            <person name="Meng A."/>
            <person name="Brown T."/>
            <person name="Cohen L."/>
        </authorList>
    </citation>
    <scope>NUCLEOTIDE SEQUENCE</scope>
    <source>
        <strain evidence="2">Grunow 1884</strain>
    </source>
</reference>
<evidence type="ECO:0000313" key="2">
    <source>
        <dbReference type="EMBL" id="CAD9354666.1"/>
    </source>
</evidence>
<sequence>MSTTEAFADDSEEGVGGWSKGVLLVSAGFDTSVGPKERSKADKNKNNNLNFGKTAKDLKNMTDIKGIKMVPPTGHPAASGKSAHGEGGRTIRRHTTDGKGDEEGFNTDPSSRKEHILGRLPGQMPVWTRMRRASMSMLRMSRKSLSMMALRTPVVESKDNCDRGGHRGGGCAASRVEVLNSFTINQKEEGVCGDHCPPDPCPIL</sequence>